<dbReference type="InParanoid" id="A0A218Z8A2"/>
<name>A0A218Z8A2_9HELO</name>
<dbReference type="Gene3D" id="2.60.120.180">
    <property type="match status" value="1"/>
</dbReference>
<keyword evidence="3" id="KW-0732">Signal</keyword>
<accession>A0A218Z8A2</accession>
<dbReference type="EMBL" id="MZNU01000153">
    <property type="protein sequence ID" value="OWP03992.1"/>
    <property type="molecule type" value="Genomic_DNA"/>
</dbReference>
<dbReference type="OrthoDB" id="95118at2759"/>
<keyword evidence="5" id="KW-1185">Reference proteome</keyword>
<dbReference type="GO" id="GO:0008810">
    <property type="term" value="F:cellulase activity"/>
    <property type="evidence" value="ECO:0007669"/>
    <property type="project" value="InterPro"/>
</dbReference>
<reference evidence="4 5" key="1">
    <citation type="submission" date="2017-04" db="EMBL/GenBank/DDBJ databases">
        <title>Draft genome sequence of Marssonina coronaria NL1: causal agent of apple blotch.</title>
        <authorList>
            <person name="Cheng Q."/>
        </authorList>
    </citation>
    <scope>NUCLEOTIDE SEQUENCE [LARGE SCALE GENOMIC DNA]</scope>
    <source>
        <strain evidence="4 5">NL1</strain>
    </source>
</reference>
<evidence type="ECO:0000256" key="1">
    <source>
        <dbReference type="ARBA" id="ARBA00005519"/>
    </source>
</evidence>
<dbReference type="SUPFAM" id="SSF49899">
    <property type="entry name" value="Concanavalin A-like lectins/glucanases"/>
    <property type="match status" value="1"/>
</dbReference>
<evidence type="ECO:0000256" key="2">
    <source>
        <dbReference type="RuleBase" id="RU361163"/>
    </source>
</evidence>
<dbReference type="PANTHER" id="PTHR34002:SF9">
    <property type="entry name" value="XYLOGLUCAN-SPECIFIC ENDO-BETA-1,4-GLUCANASE A"/>
    <property type="match status" value="1"/>
</dbReference>
<keyword evidence="2" id="KW-0119">Carbohydrate metabolism</keyword>
<dbReference type="Proteomes" id="UP000242519">
    <property type="component" value="Unassembled WGS sequence"/>
</dbReference>
<evidence type="ECO:0000313" key="4">
    <source>
        <dbReference type="EMBL" id="OWP03992.1"/>
    </source>
</evidence>
<dbReference type="InterPro" id="IPR013319">
    <property type="entry name" value="GH11/12"/>
</dbReference>
<sequence>MKFSFSTITALLLATATATPTPIALEKRGVTLTGNWASIETGGFVLYHNNWGAASATSGSQTTTFDSLKDGSLAWSTRWTWVGGQGSVKSYSNVAKQAINKKISDVTSLNSVWSWRYTEFSNMVSDVSYDIWLAPKVGANYNYEIMIWPGVYGGAKPITSTGNPIATPTIAGIKWELYQGTNGDTSVFSFIPTGSNVDEFSADLKLFLNYLTSNQNVATTNVVERIQAGTEPFEGSNALFTTDKYTLTVV</sequence>
<evidence type="ECO:0000313" key="5">
    <source>
        <dbReference type="Proteomes" id="UP000242519"/>
    </source>
</evidence>
<organism evidence="4 5">
    <name type="scientific">Diplocarpon coronariae</name>
    <dbReference type="NCBI Taxonomy" id="2795749"/>
    <lineage>
        <taxon>Eukaryota</taxon>
        <taxon>Fungi</taxon>
        <taxon>Dikarya</taxon>
        <taxon>Ascomycota</taxon>
        <taxon>Pezizomycotina</taxon>
        <taxon>Leotiomycetes</taxon>
        <taxon>Helotiales</taxon>
        <taxon>Drepanopezizaceae</taxon>
        <taxon>Diplocarpon</taxon>
    </lineage>
</organism>
<comment type="similarity">
    <text evidence="1 2">Belongs to the glycosyl hydrolase 12 (cellulase H) family.</text>
</comment>
<keyword evidence="2" id="KW-0378">Hydrolase</keyword>
<dbReference type="PANTHER" id="PTHR34002">
    <property type="entry name" value="BLR1656 PROTEIN"/>
    <property type="match status" value="1"/>
</dbReference>
<dbReference type="InterPro" id="IPR002594">
    <property type="entry name" value="GH12"/>
</dbReference>
<gene>
    <name evidence="4" type="ORF">B2J93_4556</name>
</gene>
<keyword evidence="2" id="KW-0326">Glycosidase</keyword>
<dbReference type="GO" id="GO:0000272">
    <property type="term" value="P:polysaccharide catabolic process"/>
    <property type="evidence" value="ECO:0007669"/>
    <property type="project" value="UniProtKB-KW"/>
</dbReference>
<dbReference type="STRING" id="503106.A0A218Z8A2"/>
<dbReference type="AlphaFoldDB" id="A0A218Z8A2"/>
<dbReference type="Pfam" id="PF01670">
    <property type="entry name" value="Glyco_hydro_12"/>
    <property type="match status" value="1"/>
</dbReference>
<dbReference type="InterPro" id="IPR013320">
    <property type="entry name" value="ConA-like_dom_sf"/>
</dbReference>
<evidence type="ECO:0000256" key="3">
    <source>
        <dbReference type="SAM" id="SignalP"/>
    </source>
</evidence>
<comment type="caution">
    <text evidence="4">The sequence shown here is derived from an EMBL/GenBank/DDBJ whole genome shotgun (WGS) entry which is preliminary data.</text>
</comment>
<feature type="chain" id="PRO_5012488144" evidence="3">
    <location>
        <begin position="19"/>
        <end position="250"/>
    </location>
</feature>
<protein>
    <submittedName>
        <fullName evidence="4">Xyloglucan-specific endo-beta-1,4-glucanase A</fullName>
    </submittedName>
</protein>
<feature type="signal peptide" evidence="3">
    <location>
        <begin position="1"/>
        <end position="18"/>
    </location>
</feature>
<keyword evidence="2" id="KW-0624">Polysaccharide degradation</keyword>
<proteinExistence type="inferred from homology"/>